<name>A0A563E3E9_9MICO</name>
<evidence type="ECO:0000256" key="7">
    <source>
        <dbReference type="SAM" id="Phobius"/>
    </source>
</evidence>
<dbReference type="Proteomes" id="UP000320244">
    <property type="component" value="Unassembled WGS sequence"/>
</dbReference>
<feature type="transmembrane region" description="Helical" evidence="7">
    <location>
        <begin position="287"/>
        <end position="307"/>
    </location>
</feature>
<evidence type="ECO:0000256" key="2">
    <source>
        <dbReference type="ARBA" id="ARBA00022475"/>
    </source>
</evidence>
<dbReference type="InterPro" id="IPR036259">
    <property type="entry name" value="MFS_trans_sf"/>
</dbReference>
<dbReference type="OrthoDB" id="5170137at2"/>
<feature type="transmembrane region" description="Helical" evidence="7">
    <location>
        <begin position="196"/>
        <end position="217"/>
    </location>
</feature>
<dbReference type="GO" id="GO:0005886">
    <property type="term" value="C:plasma membrane"/>
    <property type="evidence" value="ECO:0007669"/>
    <property type="project" value="UniProtKB-SubCell"/>
</dbReference>
<keyword evidence="5 7" id="KW-0472">Membrane</keyword>
<proteinExistence type="predicted"/>
<feature type="transmembrane region" description="Helical" evidence="7">
    <location>
        <begin position="73"/>
        <end position="92"/>
    </location>
</feature>
<reference evidence="8 9" key="2">
    <citation type="submission" date="2019-08" db="EMBL/GenBank/DDBJ databases">
        <title>Jejuicoccus antrihumi gen. nov., sp. nov., a new member of the family Dermacoccaceae isolated from a cave.</title>
        <authorList>
            <person name="Schumann P."/>
            <person name="Kim I.S."/>
        </authorList>
    </citation>
    <scope>NUCLEOTIDE SEQUENCE [LARGE SCALE GENOMIC DNA]</scope>
    <source>
        <strain evidence="8 9">C5-26</strain>
    </source>
</reference>
<dbReference type="PANTHER" id="PTHR23513:SF18">
    <property type="entry name" value="INTEGRAL MEMBRANE PROTEIN"/>
    <property type="match status" value="1"/>
</dbReference>
<dbReference type="EMBL" id="VCQV01000008">
    <property type="protein sequence ID" value="TWP37056.1"/>
    <property type="molecule type" value="Genomic_DNA"/>
</dbReference>
<gene>
    <name evidence="8" type="ORF">FGL98_07735</name>
</gene>
<sequence>MTATAGRLTASAGRWTYRGARRATQAEGAGESGLSRLIEVHAFSSAGDVAVTIGLAGTVFFAASSGSAARSSVLLFLLLTMLPFALVAPLIGPLLDRFSRGRRWAIGGTLAARGFLCWVLAETVEDHSSWLFPIALSILILSKAYLVTRSAAAPRLLPKQLTLVKANGRLSLAGVVGASVAGVLAGGAAKLGGSAWALRVAFVLFVVGAILAVLLPAQVDNTTGEDTSPVGLTTGRRGRRGPTIAPDVVSALRANSGLRWLSGFLTIFLAFLMRIHPFPGWEDRKTLLLALVVGAAGVGNALGTVMGSLLKIASPRVVVLATLLADAVMAVVAAIFFGLWTAVAVGLVAGVCQQLGKLALDSLIQDTVPEGSRTSVFGRSETLLQLSWVIGGIIAVTIPVNATLGMILAAVLLALWATVVLIWHTGHQLPVPERVRHAGPRPGAARRQRHSGAGPGTQAPPADPRSASPRPADSQCGSQTVPIASDEEETIGISRAEVHRQPGHHPDDDRRARWEERFRDEDR</sequence>
<keyword evidence="2" id="KW-1003">Cell membrane</keyword>
<evidence type="ECO:0000256" key="1">
    <source>
        <dbReference type="ARBA" id="ARBA00004651"/>
    </source>
</evidence>
<dbReference type="SUPFAM" id="SSF103473">
    <property type="entry name" value="MFS general substrate transporter"/>
    <property type="match status" value="1"/>
</dbReference>
<evidence type="ECO:0000313" key="8">
    <source>
        <dbReference type="EMBL" id="TWP37056.1"/>
    </source>
</evidence>
<feature type="transmembrane region" description="Helical" evidence="7">
    <location>
        <begin position="168"/>
        <end position="189"/>
    </location>
</feature>
<comment type="caution">
    <text evidence="8">The sequence shown here is derived from an EMBL/GenBank/DDBJ whole genome shotgun (WGS) entry which is preliminary data.</text>
</comment>
<comment type="subcellular location">
    <subcellularLocation>
        <location evidence="1">Cell membrane</location>
        <topology evidence="1">Multi-pass membrane protein</topology>
    </subcellularLocation>
</comment>
<feature type="transmembrane region" description="Helical" evidence="7">
    <location>
        <begin position="257"/>
        <end position="275"/>
    </location>
</feature>
<evidence type="ECO:0000256" key="5">
    <source>
        <dbReference type="ARBA" id="ARBA00023136"/>
    </source>
</evidence>
<feature type="transmembrane region" description="Helical" evidence="7">
    <location>
        <begin position="104"/>
        <end position="121"/>
    </location>
</feature>
<dbReference type="Pfam" id="PF07690">
    <property type="entry name" value="MFS_1"/>
    <property type="match status" value="1"/>
</dbReference>
<keyword evidence="4 7" id="KW-1133">Transmembrane helix</keyword>
<evidence type="ECO:0000313" key="9">
    <source>
        <dbReference type="Proteomes" id="UP000320244"/>
    </source>
</evidence>
<feature type="compositionally biased region" description="Low complexity" evidence="6">
    <location>
        <begin position="464"/>
        <end position="474"/>
    </location>
</feature>
<dbReference type="PANTHER" id="PTHR23513">
    <property type="entry name" value="INTEGRAL MEMBRANE EFFLUX PROTEIN-RELATED"/>
    <property type="match status" value="1"/>
</dbReference>
<feature type="region of interest" description="Disordered" evidence="6">
    <location>
        <begin position="433"/>
        <end position="523"/>
    </location>
</feature>
<evidence type="ECO:0000256" key="4">
    <source>
        <dbReference type="ARBA" id="ARBA00022989"/>
    </source>
</evidence>
<protein>
    <submittedName>
        <fullName evidence="8">MFS transporter</fullName>
    </submittedName>
</protein>
<evidence type="ECO:0000256" key="3">
    <source>
        <dbReference type="ARBA" id="ARBA00022692"/>
    </source>
</evidence>
<dbReference type="AlphaFoldDB" id="A0A563E3E9"/>
<keyword evidence="3 7" id="KW-0812">Transmembrane</keyword>
<feature type="transmembrane region" description="Helical" evidence="7">
    <location>
        <begin position="327"/>
        <end position="352"/>
    </location>
</feature>
<evidence type="ECO:0000256" key="6">
    <source>
        <dbReference type="SAM" id="MobiDB-lite"/>
    </source>
</evidence>
<dbReference type="Gene3D" id="1.20.1250.20">
    <property type="entry name" value="MFS general substrate transporter like domains"/>
    <property type="match status" value="1"/>
</dbReference>
<dbReference type="GO" id="GO:0022857">
    <property type="term" value="F:transmembrane transporter activity"/>
    <property type="evidence" value="ECO:0007669"/>
    <property type="project" value="InterPro"/>
</dbReference>
<feature type="transmembrane region" description="Helical" evidence="7">
    <location>
        <begin position="42"/>
        <end position="61"/>
    </location>
</feature>
<accession>A0A563E3E9</accession>
<keyword evidence="9" id="KW-1185">Reference proteome</keyword>
<organism evidence="8 9">
    <name type="scientific">Leekyejoonella antrihumi</name>
    <dbReference type="NCBI Taxonomy" id="1660198"/>
    <lineage>
        <taxon>Bacteria</taxon>
        <taxon>Bacillati</taxon>
        <taxon>Actinomycetota</taxon>
        <taxon>Actinomycetes</taxon>
        <taxon>Micrococcales</taxon>
        <taxon>Dermacoccaceae</taxon>
        <taxon>Leekyejoonella</taxon>
    </lineage>
</organism>
<feature type="compositionally biased region" description="Basic and acidic residues" evidence="6">
    <location>
        <begin position="496"/>
        <end position="523"/>
    </location>
</feature>
<dbReference type="InterPro" id="IPR011701">
    <property type="entry name" value="MFS"/>
</dbReference>
<reference evidence="8 9" key="1">
    <citation type="submission" date="2019-05" db="EMBL/GenBank/DDBJ databases">
        <authorList>
            <person name="Lee S.D."/>
        </authorList>
    </citation>
    <scope>NUCLEOTIDE SEQUENCE [LARGE SCALE GENOMIC DNA]</scope>
    <source>
        <strain evidence="8 9">C5-26</strain>
    </source>
</reference>
<feature type="transmembrane region" description="Helical" evidence="7">
    <location>
        <begin position="130"/>
        <end position="148"/>
    </location>
</feature>